<keyword evidence="9" id="KW-0408">Iron</keyword>
<feature type="repeat" description="Solcar" evidence="15">
    <location>
        <begin position="350"/>
        <end position="448"/>
    </location>
</feature>
<comment type="subcellular location">
    <subcellularLocation>
        <location evidence="1">Mitochondrion inner membrane</location>
        <topology evidence="1">Multi-pass membrane protein</topology>
    </subcellularLocation>
</comment>
<evidence type="ECO:0000256" key="11">
    <source>
        <dbReference type="ARBA" id="ARBA00023128"/>
    </source>
</evidence>
<feature type="repeat" description="Solcar" evidence="15">
    <location>
        <begin position="259"/>
        <end position="343"/>
    </location>
</feature>
<evidence type="ECO:0000256" key="9">
    <source>
        <dbReference type="ARBA" id="ARBA00023004"/>
    </source>
</evidence>
<proteinExistence type="inferred from homology"/>
<accession>A0A315VTD3</accession>
<dbReference type="PROSITE" id="PS50920">
    <property type="entry name" value="SOLCAR"/>
    <property type="match status" value="3"/>
</dbReference>
<dbReference type="Gene3D" id="1.50.40.10">
    <property type="entry name" value="Mitochondrial carrier domain"/>
    <property type="match status" value="2"/>
</dbReference>
<dbReference type="InterPro" id="IPR018108">
    <property type="entry name" value="MCP_transmembrane"/>
</dbReference>
<dbReference type="InterPro" id="IPR023395">
    <property type="entry name" value="MCP_dom_sf"/>
</dbReference>
<sequence length="807" mass="87389">MSIDELQFGWTRWKLLAPHATLLPVRLPPCWALFGNDRGGDGESQHRNEEPLGNVKVKALNPHDKTLRTAAFLMETDGFVRKRRMTAETAGGDAGVAGASAGAEVRWLGGRFWGVSESIVCSLTPRIGGESQLQSVDVVCAAQDAQVEDSEPDYEGLPQGASTSTHMLAGAVAGIMEHCLMFPIDCVKTRMQSLQPDPAARYKNVMDALRRIVATEGVWRPLRGLNATAIGAGPAHALYFASYEKLKKTLSDTIHPGANSHLANGAAGCVATLLHDAVMNPAEVVKQRMQMFKSPYRGVLDCVGAMWQREGPAAFYRSYTTQLTMNVPFQVLHFMTYEYLQELLNPHRLYNPSSHVVSGALAGAIAAAATTPLDVCKTLLNTQESHTLGSAGQSQGANRHVSGLVHAFRTVYRLGGLQGFFKGVQARVIYQMPSTAISWSVYEFFKYGLTKHQHNNMRIQHIKAEVAVGTQGGRACQVCPLGTREVPLGAETALQLVDLLVGESRSGALLRSGAVALLGGTAGCLPAVVVVVVTRVYQEKVFSEWRYQSPHVNYAQVRKAPLQLCCRDSHREPPGRALVAQPAASSGIAVLSPALFTLVTLQHLELTPASERSAMACSMLSSDGFQAVCVPMISAVWLMSISESWPDLPCPDALQGSLAGLDHRSLRSLALRLRAQISQIHVHERIRSTAARWKSGQTRTGPPVPDQNRYRHPPRRWWMVMVVVVMVVPRDLKRLVLSLPLTFVPPVLEPDLDLGGGELQGAGQVLPLWGGQVALLLEAPLQLEDLGLGEKDAGLPPGPLLLGDGLL</sequence>
<keyword evidence="12 15" id="KW-0472">Membrane</keyword>
<dbReference type="Pfam" id="PF00153">
    <property type="entry name" value="Mito_carr"/>
    <property type="match status" value="3"/>
</dbReference>
<keyword evidence="17" id="KW-1185">Reference proteome</keyword>
<keyword evidence="5 15" id="KW-0812">Transmembrane</keyword>
<feature type="repeat" description="Solcar" evidence="15">
    <location>
        <begin position="161"/>
        <end position="249"/>
    </location>
</feature>
<keyword evidence="4" id="KW-0410">Iron transport</keyword>
<dbReference type="EMBL" id="NHOQ01001229">
    <property type="protein sequence ID" value="PWA25655.1"/>
    <property type="molecule type" value="Genomic_DNA"/>
</dbReference>
<dbReference type="GO" id="GO:0048250">
    <property type="term" value="P:iron import into the mitochondrion"/>
    <property type="evidence" value="ECO:0007669"/>
    <property type="project" value="TreeGrafter"/>
</dbReference>
<comment type="similarity">
    <text evidence="2">Belongs to the mitochondrial carrier (TC 2.A.29) family.</text>
</comment>
<dbReference type="FunFam" id="1.50.40.10:FF:000027">
    <property type="entry name" value="mitoferrin-2 isoform X1"/>
    <property type="match status" value="1"/>
</dbReference>
<evidence type="ECO:0000256" key="2">
    <source>
        <dbReference type="ARBA" id="ARBA00006375"/>
    </source>
</evidence>
<evidence type="ECO:0000256" key="1">
    <source>
        <dbReference type="ARBA" id="ARBA00004448"/>
    </source>
</evidence>
<keyword evidence="11" id="KW-0496">Mitochondrion</keyword>
<keyword evidence="3" id="KW-0813">Transport</keyword>
<reference evidence="16 17" key="1">
    <citation type="journal article" date="2018" name="G3 (Bethesda)">
        <title>A High-Quality Reference Genome for the Invasive Mosquitofish Gambusia affinis Using a Chicago Library.</title>
        <authorList>
            <person name="Hoffberg S.L."/>
            <person name="Troendle N.J."/>
            <person name="Glenn T.C."/>
            <person name="Mahmud O."/>
            <person name="Louha S."/>
            <person name="Chalopin D."/>
            <person name="Bennetzen J.L."/>
            <person name="Mauricio R."/>
        </authorList>
    </citation>
    <scope>NUCLEOTIDE SEQUENCE [LARGE SCALE GENOMIC DNA]</scope>
    <source>
        <strain evidence="16">NE01/NJP1002.9</strain>
        <tissue evidence="16">Muscle</tissue>
    </source>
</reference>
<comment type="caution">
    <text evidence="16">The sequence shown here is derived from an EMBL/GenBank/DDBJ whole genome shotgun (WGS) entry which is preliminary data.</text>
</comment>
<comment type="catalytic activity">
    <reaction evidence="13">
        <text>Fe(2+)(in) = Fe(2+)(out)</text>
        <dbReference type="Rhea" id="RHEA:28486"/>
        <dbReference type="ChEBI" id="CHEBI:29033"/>
    </reaction>
</comment>
<dbReference type="Proteomes" id="UP000250572">
    <property type="component" value="Unassembled WGS sequence"/>
</dbReference>
<evidence type="ECO:0000256" key="15">
    <source>
        <dbReference type="PROSITE-ProRule" id="PRU00282"/>
    </source>
</evidence>
<dbReference type="STRING" id="33528.ENSGAFP00000013850"/>
<name>A0A315VTD3_GAMAF</name>
<evidence type="ECO:0000256" key="13">
    <source>
        <dbReference type="ARBA" id="ARBA00036243"/>
    </source>
</evidence>
<evidence type="ECO:0000313" key="16">
    <source>
        <dbReference type="EMBL" id="PWA25655.1"/>
    </source>
</evidence>
<keyword evidence="8" id="KW-1133">Transmembrane helix</keyword>
<keyword evidence="10" id="KW-0406">Ion transport</keyword>
<evidence type="ECO:0000256" key="14">
    <source>
        <dbReference type="ARBA" id="ARBA00037402"/>
    </source>
</evidence>
<dbReference type="PANTHER" id="PTHR45758:SF20">
    <property type="entry name" value="MITOFERRIN-2"/>
    <property type="match status" value="1"/>
</dbReference>
<dbReference type="SUPFAM" id="SSF103506">
    <property type="entry name" value="Mitochondrial carrier"/>
    <property type="match status" value="1"/>
</dbReference>
<dbReference type="GO" id="GO:0015093">
    <property type="term" value="F:ferrous iron transmembrane transporter activity"/>
    <property type="evidence" value="ECO:0007669"/>
    <property type="project" value="TreeGrafter"/>
</dbReference>
<evidence type="ECO:0000256" key="7">
    <source>
        <dbReference type="ARBA" id="ARBA00022792"/>
    </source>
</evidence>
<evidence type="ECO:0000256" key="10">
    <source>
        <dbReference type="ARBA" id="ARBA00023065"/>
    </source>
</evidence>
<keyword evidence="7" id="KW-0999">Mitochondrion inner membrane</keyword>
<protein>
    <submittedName>
        <fullName evidence="16">Uncharacterized protein</fullName>
    </submittedName>
</protein>
<organism evidence="16 17">
    <name type="scientific">Gambusia affinis</name>
    <name type="common">Western mosquitofish</name>
    <name type="synonym">Heterandria affinis</name>
    <dbReference type="NCBI Taxonomy" id="33528"/>
    <lineage>
        <taxon>Eukaryota</taxon>
        <taxon>Metazoa</taxon>
        <taxon>Chordata</taxon>
        <taxon>Craniata</taxon>
        <taxon>Vertebrata</taxon>
        <taxon>Euteleostomi</taxon>
        <taxon>Actinopterygii</taxon>
        <taxon>Neopterygii</taxon>
        <taxon>Teleostei</taxon>
        <taxon>Neoteleostei</taxon>
        <taxon>Acanthomorphata</taxon>
        <taxon>Ovalentaria</taxon>
        <taxon>Atherinomorphae</taxon>
        <taxon>Cyprinodontiformes</taxon>
        <taxon>Poeciliidae</taxon>
        <taxon>Poeciliinae</taxon>
        <taxon>Gambusia</taxon>
    </lineage>
</organism>
<keyword evidence="6" id="KW-0677">Repeat</keyword>
<evidence type="ECO:0000256" key="12">
    <source>
        <dbReference type="ARBA" id="ARBA00023136"/>
    </source>
</evidence>
<evidence type="ECO:0000313" key="17">
    <source>
        <dbReference type="Proteomes" id="UP000250572"/>
    </source>
</evidence>
<comment type="function">
    <text evidence="14">Mitochondrial iron transporter that mediates iron uptake. Probably required for heme synthesis of hemoproteins and Fe-S cluster assembly in non-erythroid cells.</text>
</comment>
<evidence type="ECO:0000256" key="8">
    <source>
        <dbReference type="ARBA" id="ARBA00022989"/>
    </source>
</evidence>
<dbReference type="GO" id="GO:0005743">
    <property type="term" value="C:mitochondrial inner membrane"/>
    <property type="evidence" value="ECO:0007669"/>
    <property type="project" value="UniProtKB-SubCell"/>
</dbReference>
<dbReference type="PANTHER" id="PTHR45758">
    <property type="entry name" value="MITOFERRIN-1-RELATED"/>
    <property type="match status" value="1"/>
</dbReference>
<dbReference type="AlphaFoldDB" id="A0A315VTD3"/>
<dbReference type="FunFam" id="1.50.40.10:FF:000031">
    <property type="entry name" value="mitoferrin-2 isoform X1"/>
    <property type="match status" value="1"/>
</dbReference>
<evidence type="ECO:0000256" key="6">
    <source>
        <dbReference type="ARBA" id="ARBA00022737"/>
    </source>
</evidence>
<evidence type="ECO:0000256" key="5">
    <source>
        <dbReference type="ARBA" id="ARBA00022692"/>
    </source>
</evidence>
<evidence type="ECO:0000256" key="3">
    <source>
        <dbReference type="ARBA" id="ARBA00022448"/>
    </source>
</evidence>
<gene>
    <name evidence="16" type="ORF">CCH79_00001643</name>
</gene>
<evidence type="ECO:0000256" key="4">
    <source>
        <dbReference type="ARBA" id="ARBA00022496"/>
    </source>
</evidence>